<proteinExistence type="inferred from homology"/>
<accession>A0AAW1LKL9</accession>
<dbReference type="SUPFAM" id="SSF48452">
    <property type="entry name" value="TPR-like"/>
    <property type="match status" value="1"/>
</dbReference>
<dbReference type="FunFam" id="1.25.40.10:FF:000073">
    <property type="entry name" value="Pentatricopeptide repeat-containing protein chloroplastic"/>
    <property type="match status" value="1"/>
</dbReference>
<dbReference type="PANTHER" id="PTHR47926">
    <property type="entry name" value="PENTATRICOPEPTIDE REPEAT-CONTAINING PROTEIN"/>
    <property type="match status" value="1"/>
</dbReference>
<dbReference type="EMBL" id="JBDFQZ010000004">
    <property type="protein sequence ID" value="KAK9735684.1"/>
    <property type="molecule type" value="Genomic_DNA"/>
</dbReference>
<dbReference type="Pfam" id="PF20431">
    <property type="entry name" value="E_motif"/>
    <property type="match status" value="1"/>
</dbReference>
<dbReference type="GO" id="GO:0003723">
    <property type="term" value="F:RNA binding"/>
    <property type="evidence" value="ECO:0007669"/>
    <property type="project" value="InterPro"/>
</dbReference>
<comment type="caution">
    <text evidence="5">The sequence shown here is derived from an EMBL/GenBank/DDBJ whole genome shotgun (WGS) entry which is preliminary data.</text>
</comment>
<sequence length="719" mass="81111">MKPYFSSLQQNSQKICALSNSLKFLHRSYHQNSCKLTPTHFNSMLNNATQINSFQQASQIHAQIITNYYTTFPFLLNNLINLYANCGQIAKSLVLFCNIDDCFKNVITWTSVISQLNHYNMYIDALKLFNEMRDFGVNPNKFTFSAIVSACANVMDPCYGIQIHGLICKFGIYNDVFVGSALIGMYGKCFDLVCARKVFDEMPEKNVVSWNSMIVGFLDNEVYDQAILCFKGVLRETSVVPNEVSGLSALTACANMGEGLDVGKQVHGVLVKHGLVASGYVKNSLIDMYVKCGSFKDGVDLFRSVGERDVVAWNVMMGGCVHHKDFEEAWKYFVMMREKDVFPNEASFSIALNTCGGLAALNQGIVIHNLLVKIGFEKSMCVVSSLITMYSKCGSLVDAHSVFEELNDSKFSNVVCLTSMISAFQQHGYSNQVIELFENMLQRGIKPDYRTFVSVLSACAHTRKVEEGFAYFNSMVDEYKINHGHEHYACMVDLLGRSGRLKEAKRFIESMPIKPGPSIWGAFLGACRKHGNLEMAREAAETLFEIEPSNPGNYVILANLYTRKGKSDEADEIRRLMGVNGVRKEPGCSWIDVKNTTHVFTANDKSHTRTREIYDLLREFMGLVKKKGYKAETEFAMNDVEQIKEQNLWNHSERLALAFGLLTLPNGVPIRIKKNLRTCGDCHTVMKLASDIYNRDIIIRDVNRFHHFSRGHCSCGDYW</sequence>
<dbReference type="InterPro" id="IPR002885">
    <property type="entry name" value="PPR_rpt"/>
</dbReference>
<dbReference type="GO" id="GO:0009451">
    <property type="term" value="P:RNA modification"/>
    <property type="evidence" value="ECO:0007669"/>
    <property type="project" value="InterPro"/>
</dbReference>
<dbReference type="InterPro" id="IPR046960">
    <property type="entry name" value="PPR_At4g14850-like_plant"/>
</dbReference>
<dbReference type="Pfam" id="PF01535">
    <property type="entry name" value="PPR"/>
    <property type="match status" value="4"/>
</dbReference>
<dbReference type="InterPro" id="IPR011990">
    <property type="entry name" value="TPR-like_helical_dom_sf"/>
</dbReference>
<dbReference type="Pfam" id="PF13041">
    <property type="entry name" value="PPR_2"/>
    <property type="match status" value="3"/>
</dbReference>
<dbReference type="Pfam" id="PF14432">
    <property type="entry name" value="DYW_deaminase"/>
    <property type="match status" value="1"/>
</dbReference>
<dbReference type="InterPro" id="IPR046848">
    <property type="entry name" value="E_motif"/>
</dbReference>
<dbReference type="GO" id="GO:0008270">
    <property type="term" value="F:zinc ion binding"/>
    <property type="evidence" value="ECO:0007669"/>
    <property type="project" value="InterPro"/>
</dbReference>
<keyword evidence="2" id="KW-0677">Repeat</keyword>
<dbReference type="FunFam" id="1.25.40.10:FF:000366">
    <property type="entry name" value="Pentatricopeptide (PPR) repeat-containing protein"/>
    <property type="match status" value="1"/>
</dbReference>
<evidence type="ECO:0000313" key="5">
    <source>
        <dbReference type="EMBL" id="KAK9735684.1"/>
    </source>
</evidence>
<dbReference type="InterPro" id="IPR032867">
    <property type="entry name" value="DYW_dom"/>
</dbReference>
<evidence type="ECO:0000256" key="3">
    <source>
        <dbReference type="PROSITE-ProRule" id="PRU00708"/>
    </source>
</evidence>
<organism evidence="5 6">
    <name type="scientific">Saponaria officinalis</name>
    <name type="common">Common soapwort</name>
    <name type="synonym">Lychnis saponaria</name>
    <dbReference type="NCBI Taxonomy" id="3572"/>
    <lineage>
        <taxon>Eukaryota</taxon>
        <taxon>Viridiplantae</taxon>
        <taxon>Streptophyta</taxon>
        <taxon>Embryophyta</taxon>
        <taxon>Tracheophyta</taxon>
        <taxon>Spermatophyta</taxon>
        <taxon>Magnoliopsida</taxon>
        <taxon>eudicotyledons</taxon>
        <taxon>Gunneridae</taxon>
        <taxon>Pentapetalae</taxon>
        <taxon>Caryophyllales</taxon>
        <taxon>Caryophyllaceae</taxon>
        <taxon>Caryophylleae</taxon>
        <taxon>Saponaria</taxon>
    </lineage>
</organism>
<dbReference type="FunFam" id="1.25.40.10:FF:000031">
    <property type="entry name" value="Pentatricopeptide repeat-containing protein mitochondrial"/>
    <property type="match status" value="1"/>
</dbReference>
<feature type="domain" description="DYW" evidence="4">
    <location>
        <begin position="628"/>
        <end position="719"/>
    </location>
</feature>
<dbReference type="Proteomes" id="UP001443914">
    <property type="component" value="Unassembled WGS sequence"/>
</dbReference>
<feature type="repeat" description="PPR" evidence="3">
    <location>
        <begin position="413"/>
        <end position="447"/>
    </location>
</feature>
<dbReference type="NCBIfam" id="TIGR00756">
    <property type="entry name" value="PPR"/>
    <property type="match status" value="3"/>
</dbReference>
<dbReference type="PROSITE" id="PS51375">
    <property type="entry name" value="PPR"/>
    <property type="match status" value="3"/>
</dbReference>
<comment type="similarity">
    <text evidence="1">Belongs to the PPR family. PCMP-H subfamily.</text>
</comment>
<dbReference type="PANTHER" id="PTHR47926:SF418">
    <property type="entry name" value="(WILD MALAYSIAN BANANA) HYPOTHETICAL PROTEIN"/>
    <property type="match status" value="1"/>
</dbReference>
<protein>
    <recommendedName>
        <fullName evidence="4">DYW domain-containing protein</fullName>
    </recommendedName>
</protein>
<reference evidence="5" key="1">
    <citation type="submission" date="2024-03" db="EMBL/GenBank/DDBJ databases">
        <title>WGS assembly of Saponaria officinalis var. Norfolk2.</title>
        <authorList>
            <person name="Jenkins J."/>
            <person name="Shu S."/>
            <person name="Grimwood J."/>
            <person name="Barry K."/>
            <person name="Goodstein D."/>
            <person name="Schmutz J."/>
            <person name="Leebens-Mack J."/>
            <person name="Osbourn A."/>
        </authorList>
    </citation>
    <scope>NUCLEOTIDE SEQUENCE [LARGE SCALE GENOMIC DNA]</scope>
    <source>
        <strain evidence="5">JIC</strain>
    </source>
</reference>
<dbReference type="AlphaFoldDB" id="A0AAW1LKL9"/>
<evidence type="ECO:0000313" key="6">
    <source>
        <dbReference type="Proteomes" id="UP001443914"/>
    </source>
</evidence>
<gene>
    <name evidence="5" type="ORF">RND81_04G219900</name>
</gene>
<feature type="repeat" description="PPR" evidence="3">
    <location>
        <begin position="309"/>
        <end position="343"/>
    </location>
</feature>
<evidence type="ECO:0000259" key="4">
    <source>
        <dbReference type="Pfam" id="PF14432"/>
    </source>
</evidence>
<dbReference type="Gene3D" id="1.25.40.10">
    <property type="entry name" value="Tetratricopeptide repeat domain"/>
    <property type="match status" value="3"/>
</dbReference>
<dbReference type="FunFam" id="1.25.40.10:FF:000344">
    <property type="entry name" value="Pentatricopeptide repeat-containing protein"/>
    <property type="match status" value="1"/>
</dbReference>
<feature type="repeat" description="PPR" evidence="3">
    <location>
        <begin position="105"/>
        <end position="139"/>
    </location>
</feature>
<keyword evidence="6" id="KW-1185">Reference proteome</keyword>
<dbReference type="Pfam" id="PF20430">
    <property type="entry name" value="Eplus_motif"/>
    <property type="match status" value="1"/>
</dbReference>
<dbReference type="InterPro" id="IPR046849">
    <property type="entry name" value="E2_motif"/>
</dbReference>
<evidence type="ECO:0000256" key="2">
    <source>
        <dbReference type="ARBA" id="ARBA00022737"/>
    </source>
</evidence>
<evidence type="ECO:0000256" key="1">
    <source>
        <dbReference type="ARBA" id="ARBA00006643"/>
    </source>
</evidence>
<name>A0AAW1LKL9_SAPOF</name>